<protein>
    <recommendedName>
        <fullName evidence="6">alanine transaminase</fullName>
        <ecNumber evidence="6">2.6.1.2</ecNumber>
    </recommendedName>
</protein>
<evidence type="ECO:0000256" key="5">
    <source>
        <dbReference type="ARBA" id="ARBA00022898"/>
    </source>
</evidence>
<evidence type="ECO:0000256" key="2">
    <source>
        <dbReference type="ARBA" id="ARBA00007441"/>
    </source>
</evidence>
<comment type="caution">
    <text evidence="8">The sequence shown here is derived from an EMBL/GenBank/DDBJ whole genome shotgun (WGS) entry which is preliminary data.</text>
</comment>
<dbReference type="EMBL" id="JAUKPO010000001">
    <property type="protein sequence ID" value="MDO1445158.1"/>
    <property type="molecule type" value="Genomic_DNA"/>
</dbReference>
<feature type="domain" description="Aminotransferase class I/classII large" evidence="7">
    <location>
        <begin position="33"/>
        <end position="390"/>
    </location>
</feature>
<reference evidence="8" key="1">
    <citation type="submission" date="2023-07" db="EMBL/GenBank/DDBJ databases">
        <title>The genome sequence of Rhodocytophaga aerolata KACC 12507.</title>
        <authorList>
            <person name="Zhang X."/>
        </authorList>
    </citation>
    <scope>NUCLEOTIDE SEQUENCE</scope>
    <source>
        <strain evidence="8">KACC 12507</strain>
    </source>
</reference>
<evidence type="ECO:0000256" key="1">
    <source>
        <dbReference type="ARBA" id="ARBA00001933"/>
    </source>
</evidence>
<sequence length="417" mass="46553">MITRSSRLTHVAYDIRGEIYEQSQALAKQGHQILSLHIGDPAPFGYKVPESIIKNMAANLERAQGYGDAIGLLEAREALQVAYAKRNFTDLQLEDIYVGNGVSELALISLQALLNDGDEVLVPTPDYPLWTSAVNLFGGKTVYYRCDEAANWYPDPEDIRQKITSRTKGIVLINPNNPTGAVYPADVLKRIADIAAEHNLVIFSDEIYDKILYDGVQHTSIATLNEDVICLTFSGLTKNYRVPGFRAGWMIISGPKQKATDYIGGITLLANLRVCGNQQVQFAIKAVLEGHQCIEDLTAPGGRLRIQRDLCYQKISQIPGVRCSKPMGAFYMFGKLNLAKFDLASDYDFVLKLLKEEKVLIVHGTGFNHYTNDHFRVVFLPDTEILTTAINRMAAFLERHQSKKETRIQLGEGIQLK</sequence>
<evidence type="ECO:0000256" key="6">
    <source>
        <dbReference type="ARBA" id="ARBA00026106"/>
    </source>
</evidence>
<keyword evidence="5" id="KW-0663">Pyridoxal phosphate</keyword>
<organism evidence="8 9">
    <name type="scientific">Rhodocytophaga aerolata</name>
    <dbReference type="NCBI Taxonomy" id="455078"/>
    <lineage>
        <taxon>Bacteria</taxon>
        <taxon>Pseudomonadati</taxon>
        <taxon>Bacteroidota</taxon>
        <taxon>Cytophagia</taxon>
        <taxon>Cytophagales</taxon>
        <taxon>Rhodocytophagaceae</taxon>
        <taxon>Rhodocytophaga</taxon>
    </lineage>
</organism>
<comment type="similarity">
    <text evidence="2">Belongs to the class-I pyridoxal-phosphate-dependent aminotransferase family.</text>
</comment>
<evidence type="ECO:0000256" key="4">
    <source>
        <dbReference type="ARBA" id="ARBA00022679"/>
    </source>
</evidence>
<dbReference type="InterPro" id="IPR051926">
    <property type="entry name" value="Ala_Aminotransferase"/>
</dbReference>
<dbReference type="Gene3D" id="3.40.640.10">
    <property type="entry name" value="Type I PLP-dependent aspartate aminotransferase-like (Major domain)"/>
    <property type="match status" value="1"/>
</dbReference>
<dbReference type="Proteomes" id="UP001168528">
    <property type="component" value="Unassembled WGS sequence"/>
</dbReference>
<dbReference type="InterPro" id="IPR015422">
    <property type="entry name" value="PyrdxlP-dep_Trfase_small"/>
</dbReference>
<evidence type="ECO:0000256" key="3">
    <source>
        <dbReference type="ARBA" id="ARBA00022576"/>
    </source>
</evidence>
<evidence type="ECO:0000259" key="7">
    <source>
        <dbReference type="Pfam" id="PF00155"/>
    </source>
</evidence>
<accession>A0ABT8QZ88</accession>
<dbReference type="PANTHER" id="PTHR43488">
    <property type="entry name" value="GLUTAMATE-PYRUVATE AMINOTRANSFERASE ALAA"/>
    <property type="match status" value="1"/>
</dbReference>
<keyword evidence="9" id="KW-1185">Reference proteome</keyword>
<keyword evidence="4 8" id="KW-0808">Transferase</keyword>
<dbReference type="PANTHER" id="PTHR43488:SF2">
    <property type="entry name" value="GLUTAMATE-PYRUVATE AMINOTRANSFERASE ALAA"/>
    <property type="match status" value="1"/>
</dbReference>
<proteinExistence type="inferred from homology"/>
<dbReference type="Pfam" id="PF00155">
    <property type="entry name" value="Aminotran_1_2"/>
    <property type="match status" value="1"/>
</dbReference>
<evidence type="ECO:0000313" key="8">
    <source>
        <dbReference type="EMBL" id="MDO1445158.1"/>
    </source>
</evidence>
<dbReference type="CDD" id="cd00609">
    <property type="entry name" value="AAT_like"/>
    <property type="match status" value="1"/>
</dbReference>
<comment type="cofactor">
    <cofactor evidence="1">
        <name>pyridoxal 5'-phosphate</name>
        <dbReference type="ChEBI" id="CHEBI:597326"/>
    </cofactor>
</comment>
<dbReference type="InterPro" id="IPR015421">
    <property type="entry name" value="PyrdxlP-dep_Trfase_major"/>
</dbReference>
<dbReference type="InterPro" id="IPR004839">
    <property type="entry name" value="Aminotransferase_I/II_large"/>
</dbReference>
<dbReference type="SUPFAM" id="SSF53383">
    <property type="entry name" value="PLP-dependent transferases"/>
    <property type="match status" value="1"/>
</dbReference>
<dbReference type="GO" id="GO:0008483">
    <property type="term" value="F:transaminase activity"/>
    <property type="evidence" value="ECO:0007669"/>
    <property type="project" value="UniProtKB-KW"/>
</dbReference>
<keyword evidence="3 8" id="KW-0032">Aminotransferase</keyword>
<evidence type="ECO:0000313" key="9">
    <source>
        <dbReference type="Proteomes" id="UP001168528"/>
    </source>
</evidence>
<dbReference type="Gene3D" id="3.90.1150.10">
    <property type="entry name" value="Aspartate Aminotransferase, domain 1"/>
    <property type="match status" value="1"/>
</dbReference>
<dbReference type="InterPro" id="IPR015424">
    <property type="entry name" value="PyrdxlP-dep_Trfase"/>
</dbReference>
<dbReference type="EC" id="2.6.1.2" evidence="6"/>
<name>A0ABT8QZ88_9BACT</name>
<dbReference type="RefSeq" id="WP_302035952.1">
    <property type="nucleotide sequence ID" value="NZ_JAUKPO010000001.1"/>
</dbReference>
<gene>
    <name evidence="8" type="ORF">Q0590_02795</name>
</gene>